<dbReference type="OrthoDB" id="1470350at2759"/>
<organism evidence="2 3">
    <name type="scientific">Lipomyces starkeyi NRRL Y-11557</name>
    <dbReference type="NCBI Taxonomy" id="675824"/>
    <lineage>
        <taxon>Eukaryota</taxon>
        <taxon>Fungi</taxon>
        <taxon>Dikarya</taxon>
        <taxon>Ascomycota</taxon>
        <taxon>Saccharomycotina</taxon>
        <taxon>Lipomycetes</taxon>
        <taxon>Lipomycetales</taxon>
        <taxon>Lipomycetaceae</taxon>
        <taxon>Lipomyces</taxon>
    </lineage>
</organism>
<keyword evidence="1" id="KW-0472">Membrane</keyword>
<dbReference type="AlphaFoldDB" id="A0A1E3PYT1"/>
<sequence>MDIRKLIILGVSLDALFNYITGRPLSAANLLLWLPLYVFLVLSGYLCYRIFVYPRYVSPYRKLPSPPNSHWLWGNYIDYRRNYYEHALTMMEKYPNRHFTRFNGLFGSDNVTLVYQLLL</sequence>
<keyword evidence="1" id="KW-0812">Transmembrane</keyword>
<evidence type="ECO:0000313" key="2">
    <source>
        <dbReference type="EMBL" id="ODQ70062.1"/>
    </source>
</evidence>
<evidence type="ECO:0008006" key="4">
    <source>
        <dbReference type="Google" id="ProtNLM"/>
    </source>
</evidence>
<dbReference type="EMBL" id="KV454301">
    <property type="protein sequence ID" value="ODQ70062.1"/>
    <property type="molecule type" value="Genomic_DNA"/>
</dbReference>
<reference evidence="2 3" key="1">
    <citation type="journal article" date="2016" name="Proc. Natl. Acad. Sci. U.S.A.">
        <title>Comparative genomics of biotechnologically important yeasts.</title>
        <authorList>
            <person name="Riley R."/>
            <person name="Haridas S."/>
            <person name="Wolfe K.H."/>
            <person name="Lopes M.R."/>
            <person name="Hittinger C.T."/>
            <person name="Goeker M."/>
            <person name="Salamov A.A."/>
            <person name="Wisecaver J.H."/>
            <person name="Long T.M."/>
            <person name="Calvey C.H."/>
            <person name="Aerts A.L."/>
            <person name="Barry K.W."/>
            <person name="Choi C."/>
            <person name="Clum A."/>
            <person name="Coughlan A.Y."/>
            <person name="Deshpande S."/>
            <person name="Douglass A.P."/>
            <person name="Hanson S.J."/>
            <person name="Klenk H.-P."/>
            <person name="LaButti K.M."/>
            <person name="Lapidus A."/>
            <person name="Lindquist E.A."/>
            <person name="Lipzen A.M."/>
            <person name="Meier-Kolthoff J.P."/>
            <person name="Ohm R.A."/>
            <person name="Otillar R.P."/>
            <person name="Pangilinan J.L."/>
            <person name="Peng Y."/>
            <person name="Rokas A."/>
            <person name="Rosa C.A."/>
            <person name="Scheuner C."/>
            <person name="Sibirny A.A."/>
            <person name="Slot J.C."/>
            <person name="Stielow J.B."/>
            <person name="Sun H."/>
            <person name="Kurtzman C.P."/>
            <person name="Blackwell M."/>
            <person name="Grigoriev I.V."/>
            <person name="Jeffries T.W."/>
        </authorList>
    </citation>
    <scope>NUCLEOTIDE SEQUENCE [LARGE SCALE GENOMIC DNA]</scope>
    <source>
        <strain evidence="2 3">NRRL Y-11557</strain>
    </source>
</reference>
<keyword evidence="1" id="KW-1133">Transmembrane helix</keyword>
<evidence type="ECO:0000256" key="1">
    <source>
        <dbReference type="SAM" id="Phobius"/>
    </source>
</evidence>
<keyword evidence="3" id="KW-1185">Reference proteome</keyword>
<protein>
    <recommendedName>
        <fullName evidence="4">Cytochrome P450</fullName>
    </recommendedName>
</protein>
<dbReference type="Proteomes" id="UP000094385">
    <property type="component" value="Unassembled WGS sequence"/>
</dbReference>
<accession>A0A1E3PYT1</accession>
<proteinExistence type="predicted"/>
<evidence type="ECO:0000313" key="3">
    <source>
        <dbReference type="Proteomes" id="UP000094385"/>
    </source>
</evidence>
<feature type="transmembrane region" description="Helical" evidence="1">
    <location>
        <begin position="32"/>
        <end position="52"/>
    </location>
</feature>
<name>A0A1E3PYT1_LIPST</name>
<gene>
    <name evidence="2" type="ORF">LIPSTDRAFT_107221</name>
</gene>